<comment type="similarity">
    <text evidence="3">Belongs to the SMC family. SMC6 subfamily.</text>
</comment>
<reference evidence="18" key="2">
    <citation type="submission" date="2025-09" db="UniProtKB">
        <authorList>
            <consortium name="Ensembl"/>
        </authorList>
    </citation>
    <scope>IDENTIFICATION</scope>
</reference>
<dbReference type="SUPFAM" id="SSF52540">
    <property type="entry name" value="P-loop containing nucleoside triphosphate hydrolases"/>
    <property type="match status" value="2"/>
</dbReference>
<dbReference type="Gene3D" id="1.10.287.1490">
    <property type="match status" value="1"/>
</dbReference>
<dbReference type="GO" id="GO:0097431">
    <property type="term" value="C:mitotic spindle pole"/>
    <property type="evidence" value="ECO:0007669"/>
    <property type="project" value="Ensembl"/>
</dbReference>
<dbReference type="GO" id="GO:0000775">
    <property type="term" value="C:chromosome, centromeric region"/>
    <property type="evidence" value="ECO:0007669"/>
    <property type="project" value="Ensembl"/>
</dbReference>
<dbReference type="GO" id="GO:0051984">
    <property type="term" value="P:positive regulation of chromosome segregation"/>
    <property type="evidence" value="ECO:0007669"/>
    <property type="project" value="Ensembl"/>
</dbReference>
<sequence>MAKRKEGSFSTLGPHKRPRQEYRNYSQDETDEEETPQFSSDNNFSSQVTSEHVGIIESIQLKNFMCHSMLGPFNFGSNVNFIVGNNGSGKSAILTALIVGLGGKALATNRGSSLKVFVKDGQSSADVSITLRNQGEDAFKPEAYGDSITVNQHITSEGHRSYKLKSKSGSVISSKKEELLAILDHFNIQVDNPVSILTQEMSKHFLQSKNEGDKYKFFMKATQLEQMKEDYSYIMETKERTHDQIEQGVGLLQELKQQYLEKEERYKSIAFVSKLQDELEDLKHQIAWAMVNEAEREIKPIKDNINAQEGRTDKFSQKLKEWQVKEKYKLIQDKVEKIREEAEVLQPECTALKTDVQAKRKTYNEAEALYNRSRTELKRLEKDNEQLCRRIEELKNSADQVSEPEKLERQRRIAHLKEQLKTVHDQSIMIGQQMEQFQQAIYKYKKEQTRLKEELDVKQTLDFQQRQLKELRDSKTNRLKRFGQHMPALLEAIEEGYRQGRFKHKPIGPIGAFIHLKDAELALGVEACLKSLLQAFCCDNHKDERMLQALMSKYCLSGHRPQIIVSNFREEVYDVQRRAVDHPEFPSILAALEIDNAVVANCLIDMRNIESILLIKKNDVARKVMQKNQPPRNCKEAFTADGDQVFQSRYYSSDYTRPRFLSRDVEADISHLEKEVENNMAQLSTFQKRLCAIANEIRQNEDLLNNHRRHHKESQVRNNILKSFLCYQEDEAQENKSKMENVKQVMQQRKGKMEELKHILKEAEHKLEEIKEKIHQLEDEAGPELSQADSEVDNSKRYMQHYQGKLKEHLESIKKCKEQLAAKETGIKETIAKASKIHPERIEVKRTVKSLDAQMNRLRERINSERDRSGDREEIISQLQEAKEKYQDADSKVKNLKKFIKLLDDMMDQRCKSYQQFRRFLSLRCKYYFDYLLSQRSFSGKMDFNHKNETLSITVQPGEGNKAVLDDMKSLSGGERSFSTVCFILSLWSAIDSPFRCLDEFDVFMDMVNRRIAMDMILKTADSQRYRQFILLTPQNMSSLPPSKLIRILRMQDPERGQSTLNFQQIGQAMEEED</sequence>
<keyword evidence="10" id="KW-0234">DNA repair</keyword>
<evidence type="ECO:0000256" key="11">
    <source>
        <dbReference type="ARBA" id="ARBA00023242"/>
    </source>
</evidence>
<evidence type="ECO:0000256" key="9">
    <source>
        <dbReference type="ARBA" id="ARBA00023172"/>
    </source>
</evidence>
<keyword evidence="7" id="KW-0067">ATP-binding</keyword>
<dbReference type="GO" id="GO:0000803">
    <property type="term" value="C:sex chromosome"/>
    <property type="evidence" value="ECO:0007669"/>
    <property type="project" value="Ensembl"/>
</dbReference>
<dbReference type="InterPro" id="IPR003395">
    <property type="entry name" value="RecF/RecN/SMC_N"/>
</dbReference>
<dbReference type="Pfam" id="PF02463">
    <property type="entry name" value="SMC_N"/>
    <property type="match status" value="1"/>
</dbReference>
<comment type="subcellular location">
    <subcellularLocation>
        <location evidence="2">Chromosome</location>
    </subcellularLocation>
    <subcellularLocation>
        <location evidence="1">Nucleus</location>
    </subcellularLocation>
</comment>
<proteinExistence type="inferred from homology"/>
<dbReference type="PANTHER" id="PTHR19306:SF6">
    <property type="entry name" value="STRUCTURAL MAINTENANCE OF CHROMOSOMES PROTEIN 6"/>
    <property type="match status" value="1"/>
</dbReference>
<keyword evidence="4" id="KW-0158">Chromosome</keyword>
<dbReference type="GO" id="GO:0035861">
    <property type="term" value="C:site of double-strand break"/>
    <property type="evidence" value="ECO:0007669"/>
    <property type="project" value="Ensembl"/>
</dbReference>
<dbReference type="Gene3D" id="3.40.50.300">
    <property type="entry name" value="P-loop containing nucleotide triphosphate hydrolases"/>
    <property type="match status" value="2"/>
</dbReference>
<keyword evidence="19" id="KW-1185">Reference proteome</keyword>
<dbReference type="GO" id="GO:0000781">
    <property type="term" value="C:chromosome, telomeric region"/>
    <property type="evidence" value="ECO:0007669"/>
    <property type="project" value="Ensembl"/>
</dbReference>
<protein>
    <recommendedName>
        <fullName evidence="14">Structural maintenance of chromosomes protein 6</fullName>
    </recommendedName>
</protein>
<evidence type="ECO:0000259" key="17">
    <source>
        <dbReference type="Pfam" id="PF02463"/>
    </source>
</evidence>
<evidence type="ECO:0000256" key="14">
    <source>
        <dbReference type="ARBA" id="ARBA00069480"/>
    </source>
</evidence>
<dbReference type="GO" id="GO:0003697">
    <property type="term" value="F:single-stranded DNA binding"/>
    <property type="evidence" value="ECO:0007669"/>
    <property type="project" value="TreeGrafter"/>
</dbReference>
<evidence type="ECO:0000256" key="15">
    <source>
        <dbReference type="SAM" id="Coils"/>
    </source>
</evidence>
<keyword evidence="9" id="KW-0233">DNA recombination</keyword>
<dbReference type="GO" id="GO:0000722">
    <property type="term" value="P:telomere maintenance via recombination"/>
    <property type="evidence" value="ECO:0007669"/>
    <property type="project" value="Ensembl"/>
</dbReference>
<dbReference type="GO" id="GO:0030915">
    <property type="term" value="C:Smc5-Smc6 complex"/>
    <property type="evidence" value="ECO:0007669"/>
    <property type="project" value="Ensembl"/>
</dbReference>
<evidence type="ECO:0000256" key="5">
    <source>
        <dbReference type="ARBA" id="ARBA00022741"/>
    </source>
</evidence>
<dbReference type="AlphaFoldDB" id="A0A8D0L2M7"/>
<evidence type="ECO:0000313" key="19">
    <source>
        <dbReference type="Proteomes" id="UP000694392"/>
    </source>
</evidence>
<dbReference type="GO" id="GO:0090398">
    <property type="term" value="P:cellular senescence"/>
    <property type="evidence" value="ECO:0007669"/>
    <property type="project" value="Ensembl"/>
</dbReference>
<feature type="coiled-coil region" evidence="15">
    <location>
        <begin position="272"/>
        <end position="311"/>
    </location>
</feature>
<feature type="coiled-coil region" evidence="15">
    <location>
        <begin position="662"/>
        <end position="689"/>
    </location>
</feature>
<dbReference type="GO" id="GO:0005524">
    <property type="term" value="F:ATP binding"/>
    <property type="evidence" value="ECO:0007669"/>
    <property type="project" value="UniProtKB-KW"/>
</dbReference>
<dbReference type="GO" id="GO:0044828">
    <property type="term" value="P:host-mediated suppression of viral genome replication"/>
    <property type="evidence" value="ECO:0007669"/>
    <property type="project" value="Ensembl"/>
</dbReference>
<dbReference type="Proteomes" id="UP000694392">
    <property type="component" value="Unplaced"/>
</dbReference>
<dbReference type="GO" id="GO:0035061">
    <property type="term" value="C:interchromatin granule"/>
    <property type="evidence" value="ECO:0007669"/>
    <property type="project" value="Ensembl"/>
</dbReference>
<evidence type="ECO:0000256" key="8">
    <source>
        <dbReference type="ARBA" id="ARBA00023054"/>
    </source>
</evidence>
<evidence type="ECO:0000256" key="16">
    <source>
        <dbReference type="SAM" id="MobiDB-lite"/>
    </source>
</evidence>
<feature type="region of interest" description="Disordered" evidence="16">
    <location>
        <begin position="1"/>
        <end position="45"/>
    </location>
</feature>
<dbReference type="Ensembl" id="ENSSPUT00000003266.1">
    <property type="protein sequence ID" value="ENSSPUP00000003075.1"/>
    <property type="gene ID" value="ENSSPUG00000002341.1"/>
</dbReference>
<evidence type="ECO:0000256" key="6">
    <source>
        <dbReference type="ARBA" id="ARBA00022763"/>
    </source>
</evidence>
<dbReference type="GO" id="GO:0000217">
    <property type="term" value="F:DNA secondary structure binding"/>
    <property type="evidence" value="ECO:0007669"/>
    <property type="project" value="Ensembl"/>
</dbReference>
<evidence type="ECO:0000256" key="10">
    <source>
        <dbReference type="ARBA" id="ARBA00023204"/>
    </source>
</evidence>
<organism evidence="18 19">
    <name type="scientific">Sphenodon punctatus</name>
    <name type="common">Tuatara</name>
    <name type="synonym">Hatteria punctata</name>
    <dbReference type="NCBI Taxonomy" id="8508"/>
    <lineage>
        <taxon>Eukaryota</taxon>
        <taxon>Metazoa</taxon>
        <taxon>Chordata</taxon>
        <taxon>Craniata</taxon>
        <taxon>Vertebrata</taxon>
        <taxon>Euteleostomi</taxon>
        <taxon>Lepidosauria</taxon>
        <taxon>Sphenodontia</taxon>
        <taxon>Sphenodontidae</taxon>
        <taxon>Sphenodon</taxon>
    </lineage>
</organism>
<dbReference type="GeneTree" id="ENSGT00550000074816"/>
<comment type="function">
    <text evidence="12">Core component of the SMC5-SMC6 complex, a complex involved in repair of DNA double-strand breaks by homologous recombination. The complex may promote sister chromatid homologous recombination by recruiting the SMC1-SMC3 cohesin complex to double-strand breaks. The complex is required for telomere maintenance via recombination and mediates sumoylation of shelterin complex (telosome) components.</text>
</comment>
<keyword evidence="11" id="KW-0539">Nucleus</keyword>
<feature type="coiled-coil region" evidence="15">
    <location>
        <begin position="363"/>
        <end position="397"/>
    </location>
</feature>
<keyword evidence="6" id="KW-0227">DNA damage</keyword>
<evidence type="ECO:0000256" key="3">
    <source>
        <dbReference type="ARBA" id="ARBA00006793"/>
    </source>
</evidence>
<dbReference type="PANTHER" id="PTHR19306">
    <property type="entry name" value="STRUCTURAL MAINTENANCE OF CHROMOSOMES 5,6 SMC5, SMC6"/>
    <property type="match status" value="1"/>
</dbReference>
<dbReference type="FunFam" id="3.40.50.300:FF:000959">
    <property type="entry name" value="structural maintenance of chromosomes protein 6"/>
    <property type="match status" value="1"/>
</dbReference>
<evidence type="ECO:0000256" key="4">
    <source>
        <dbReference type="ARBA" id="ARBA00022454"/>
    </source>
</evidence>
<keyword evidence="5" id="KW-0547">Nucleotide-binding</keyword>
<evidence type="ECO:0000256" key="1">
    <source>
        <dbReference type="ARBA" id="ARBA00004123"/>
    </source>
</evidence>
<dbReference type="GO" id="GO:0031625">
    <property type="term" value="F:ubiquitin protein ligase binding"/>
    <property type="evidence" value="ECO:0007669"/>
    <property type="project" value="Ensembl"/>
</dbReference>
<evidence type="ECO:0000256" key="13">
    <source>
        <dbReference type="ARBA" id="ARBA00064605"/>
    </source>
</evidence>
<feature type="domain" description="RecF/RecN/SMC N-terminal" evidence="17">
    <location>
        <begin position="56"/>
        <end position="1048"/>
    </location>
</feature>
<dbReference type="GO" id="GO:0003684">
    <property type="term" value="F:damaged DNA binding"/>
    <property type="evidence" value="ECO:0007669"/>
    <property type="project" value="TreeGrafter"/>
</dbReference>
<evidence type="ECO:0000256" key="2">
    <source>
        <dbReference type="ARBA" id="ARBA00004286"/>
    </source>
</evidence>
<reference evidence="18" key="1">
    <citation type="submission" date="2025-08" db="UniProtKB">
        <authorList>
            <consortium name="Ensembl"/>
        </authorList>
    </citation>
    <scope>IDENTIFICATION</scope>
</reference>
<feature type="coiled-coil region" evidence="15">
    <location>
        <begin position="729"/>
        <end position="899"/>
    </location>
</feature>
<feature type="compositionally biased region" description="Polar residues" evidence="16">
    <location>
        <begin position="36"/>
        <end position="45"/>
    </location>
</feature>
<name>A0A8D0L2M7_SPHPU</name>
<comment type="subunit">
    <text evidence="13">Forms a heterodimer with smc5. Component of the SMC5-SMC6 complex which consists at least of smc5, smc6, nsmce2, nsmce1 and nsmce4a.</text>
</comment>
<dbReference type="GO" id="GO:0016605">
    <property type="term" value="C:PML body"/>
    <property type="evidence" value="ECO:0007669"/>
    <property type="project" value="Ensembl"/>
</dbReference>
<dbReference type="GO" id="GO:0000724">
    <property type="term" value="P:double-strand break repair via homologous recombination"/>
    <property type="evidence" value="ECO:0007669"/>
    <property type="project" value="TreeGrafter"/>
</dbReference>
<dbReference type="InterPro" id="IPR027417">
    <property type="entry name" value="P-loop_NTPase"/>
</dbReference>
<keyword evidence="8 15" id="KW-0175">Coiled coil</keyword>
<evidence type="ECO:0000256" key="7">
    <source>
        <dbReference type="ARBA" id="ARBA00022840"/>
    </source>
</evidence>
<dbReference type="FunFam" id="3.40.50.300:FF:003232">
    <property type="entry name" value="Structural maintenance of chromosomes 6, gene 1"/>
    <property type="match status" value="1"/>
</dbReference>
<gene>
    <name evidence="18" type="primary">SMC6</name>
</gene>
<evidence type="ECO:0000256" key="12">
    <source>
        <dbReference type="ARBA" id="ARBA00053909"/>
    </source>
</evidence>
<accession>A0A8D0L2M7</accession>
<evidence type="ECO:0000313" key="18">
    <source>
        <dbReference type="Ensembl" id="ENSSPUP00000003075.1"/>
    </source>
</evidence>